<dbReference type="RefSeq" id="WP_021724995.1">
    <property type="nucleotide sequence ID" value="NZ_AWEZ01000006.1"/>
</dbReference>
<proteinExistence type="inferred from homology"/>
<dbReference type="InterPro" id="IPR005119">
    <property type="entry name" value="LysR_subst-bd"/>
</dbReference>
<name>U2VDL5_9ACTN</name>
<dbReference type="Gene3D" id="1.10.10.10">
    <property type="entry name" value="Winged helix-like DNA-binding domain superfamily/Winged helix DNA-binding domain"/>
    <property type="match status" value="1"/>
</dbReference>
<dbReference type="eggNOG" id="COG0583">
    <property type="taxonomic scope" value="Bacteria"/>
</dbReference>
<dbReference type="SUPFAM" id="SSF46785">
    <property type="entry name" value="Winged helix' DNA-binding domain"/>
    <property type="match status" value="1"/>
</dbReference>
<keyword evidence="4" id="KW-0804">Transcription</keyword>
<dbReference type="PRINTS" id="PR00039">
    <property type="entry name" value="HTHLYSR"/>
</dbReference>
<gene>
    <name evidence="6" type="ORF">HMPREF1316_1090</name>
</gene>
<evidence type="ECO:0000259" key="5">
    <source>
        <dbReference type="PROSITE" id="PS50931"/>
    </source>
</evidence>
<dbReference type="CDD" id="cd05466">
    <property type="entry name" value="PBP2_LTTR_substrate"/>
    <property type="match status" value="1"/>
</dbReference>
<feature type="domain" description="HTH lysR-type" evidence="5">
    <location>
        <begin position="1"/>
        <end position="58"/>
    </location>
</feature>
<evidence type="ECO:0000256" key="2">
    <source>
        <dbReference type="ARBA" id="ARBA00023015"/>
    </source>
</evidence>
<dbReference type="Pfam" id="PF03466">
    <property type="entry name" value="LysR_substrate"/>
    <property type="match status" value="1"/>
</dbReference>
<evidence type="ECO:0000313" key="6">
    <source>
        <dbReference type="EMBL" id="ERL10671.1"/>
    </source>
</evidence>
<dbReference type="GO" id="GO:0003677">
    <property type="term" value="F:DNA binding"/>
    <property type="evidence" value="ECO:0007669"/>
    <property type="project" value="UniProtKB-KW"/>
</dbReference>
<comment type="caution">
    <text evidence="6">The sequence shown here is derived from an EMBL/GenBank/DDBJ whole genome shotgun (WGS) entry which is preliminary data.</text>
</comment>
<protein>
    <submittedName>
        <fullName evidence="6">Transcriptional regulator, LysR family</fullName>
    </submittedName>
</protein>
<dbReference type="PROSITE" id="PS50931">
    <property type="entry name" value="HTH_LYSR"/>
    <property type="match status" value="1"/>
</dbReference>
<dbReference type="Pfam" id="PF00126">
    <property type="entry name" value="HTH_1"/>
    <property type="match status" value="1"/>
</dbReference>
<evidence type="ECO:0000256" key="4">
    <source>
        <dbReference type="ARBA" id="ARBA00023163"/>
    </source>
</evidence>
<evidence type="ECO:0000256" key="1">
    <source>
        <dbReference type="ARBA" id="ARBA00009437"/>
    </source>
</evidence>
<evidence type="ECO:0000256" key="3">
    <source>
        <dbReference type="ARBA" id="ARBA00023125"/>
    </source>
</evidence>
<dbReference type="FunFam" id="1.10.10.10:FF:000001">
    <property type="entry name" value="LysR family transcriptional regulator"/>
    <property type="match status" value="1"/>
</dbReference>
<sequence>MEIRQLRYFVAVAEMQSFTKAAKMLFVSQSALSQQLGKLEDDIGLRLVDRTTRAVSLTDAGREVLPSVRHILREVDHLASIDESSSDLLLGEPHEIRVGFDLRGMYNRDLRHTVTDSLFELRVLAPDLHVSFATLNYENLVSELEDGRVDLGFFLHQDKRLHGGDALEVRNLGQDEMVIAIRSTGDVGEGPNAARDVLREHGVCLLDRESMGSYQSMKIFQELGVEPRFYFASNRESMLMLLDSGEYASVLPRGVILGHDRSNVHAIRLGMADALLYWLAAWRKDDDSHIIDIILDAISCREGLFLA</sequence>
<dbReference type="Proteomes" id="UP000016638">
    <property type="component" value="Unassembled WGS sequence"/>
</dbReference>
<dbReference type="STRING" id="1125712.HMPREF1316_1090"/>
<organism evidence="6 7">
    <name type="scientific">Olsenella profusa F0195</name>
    <dbReference type="NCBI Taxonomy" id="1125712"/>
    <lineage>
        <taxon>Bacteria</taxon>
        <taxon>Bacillati</taxon>
        <taxon>Actinomycetota</taxon>
        <taxon>Coriobacteriia</taxon>
        <taxon>Coriobacteriales</taxon>
        <taxon>Atopobiaceae</taxon>
        <taxon>Olsenella</taxon>
    </lineage>
</organism>
<keyword evidence="2" id="KW-0805">Transcription regulation</keyword>
<keyword evidence="3" id="KW-0238">DNA-binding</keyword>
<dbReference type="PANTHER" id="PTHR30346">
    <property type="entry name" value="TRANSCRIPTIONAL DUAL REGULATOR HCAR-RELATED"/>
    <property type="match status" value="1"/>
</dbReference>
<evidence type="ECO:0000313" key="7">
    <source>
        <dbReference type="Proteomes" id="UP000016638"/>
    </source>
</evidence>
<dbReference type="SUPFAM" id="SSF53850">
    <property type="entry name" value="Periplasmic binding protein-like II"/>
    <property type="match status" value="1"/>
</dbReference>
<dbReference type="InterPro" id="IPR000847">
    <property type="entry name" value="LysR_HTH_N"/>
</dbReference>
<accession>U2VDL5</accession>
<dbReference type="InterPro" id="IPR036390">
    <property type="entry name" value="WH_DNA-bd_sf"/>
</dbReference>
<dbReference type="PANTHER" id="PTHR30346:SF17">
    <property type="entry name" value="LYSR FAMILY TRANSCRIPTIONAL REGULATOR"/>
    <property type="match status" value="1"/>
</dbReference>
<dbReference type="GO" id="GO:0003700">
    <property type="term" value="F:DNA-binding transcription factor activity"/>
    <property type="evidence" value="ECO:0007669"/>
    <property type="project" value="InterPro"/>
</dbReference>
<dbReference type="PATRIC" id="fig|1125712.3.peg.141"/>
<comment type="similarity">
    <text evidence="1">Belongs to the LysR transcriptional regulatory family.</text>
</comment>
<dbReference type="GO" id="GO:0032993">
    <property type="term" value="C:protein-DNA complex"/>
    <property type="evidence" value="ECO:0007669"/>
    <property type="project" value="TreeGrafter"/>
</dbReference>
<dbReference type="Gene3D" id="3.40.190.10">
    <property type="entry name" value="Periplasmic binding protein-like II"/>
    <property type="match status" value="2"/>
</dbReference>
<dbReference type="EMBL" id="AWEZ01000006">
    <property type="protein sequence ID" value="ERL10671.1"/>
    <property type="molecule type" value="Genomic_DNA"/>
</dbReference>
<dbReference type="InterPro" id="IPR036388">
    <property type="entry name" value="WH-like_DNA-bd_sf"/>
</dbReference>
<dbReference type="OrthoDB" id="3183195at2"/>
<reference evidence="6 7" key="1">
    <citation type="submission" date="2013-08" db="EMBL/GenBank/DDBJ databases">
        <authorList>
            <person name="Durkin A.S."/>
            <person name="Haft D.R."/>
            <person name="McCorrison J."/>
            <person name="Torralba M."/>
            <person name="Gillis M."/>
            <person name="Haft D.H."/>
            <person name="Methe B."/>
            <person name="Sutton G."/>
            <person name="Nelson K.E."/>
        </authorList>
    </citation>
    <scope>NUCLEOTIDE SEQUENCE [LARGE SCALE GENOMIC DNA]</scope>
    <source>
        <strain evidence="6 7">F0195</strain>
    </source>
</reference>
<dbReference type="AlphaFoldDB" id="U2VDL5"/>
<keyword evidence="7" id="KW-1185">Reference proteome</keyword>